<gene>
    <name evidence="2" type="ORF">HEK616_61930</name>
</gene>
<reference evidence="2" key="1">
    <citation type="submission" date="2022-06" db="EMBL/GenBank/DDBJ databases">
        <title>Complete genome sequence of Streptomyces nigrescens HEK616.</title>
        <authorList>
            <person name="Asamizu S."/>
            <person name="Onaka H."/>
        </authorList>
    </citation>
    <scope>NUCLEOTIDE SEQUENCE</scope>
    <source>
        <strain evidence="2">HEK616</strain>
    </source>
</reference>
<organism evidence="2 3">
    <name type="scientific">Streptomyces nigrescens</name>
    <dbReference type="NCBI Taxonomy" id="1920"/>
    <lineage>
        <taxon>Bacteria</taxon>
        <taxon>Bacillati</taxon>
        <taxon>Actinomycetota</taxon>
        <taxon>Actinomycetes</taxon>
        <taxon>Kitasatosporales</taxon>
        <taxon>Streptomycetaceae</taxon>
        <taxon>Streptomyces</taxon>
    </lineage>
</organism>
<proteinExistence type="predicted"/>
<keyword evidence="1" id="KW-0732">Signal</keyword>
<sequence>MRKTMRMAATALAAAVTLGVAAPMASAAQHSRTPVVSSVQVGAVRSAGDVNTLTAVTYAAGLDKAQVPGISGKDAKDRAKAIVKFLKKVLGKHYKEAKAAAKKGVAAFRKWVKTLKPSSPVRIVLEKVDKYVLELIVKLLR</sequence>
<feature type="chain" id="PRO_5045468612" description="Secreted protein" evidence="1">
    <location>
        <begin position="28"/>
        <end position="141"/>
    </location>
</feature>
<keyword evidence="3" id="KW-1185">Reference proteome</keyword>
<evidence type="ECO:0000256" key="1">
    <source>
        <dbReference type="SAM" id="SignalP"/>
    </source>
</evidence>
<dbReference type="EMBL" id="AP026073">
    <property type="protein sequence ID" value="BDM72706.1"/>
    <property type="molecule type" value="Genomic_DNA"/>
</dbReference>
<dbReference type="RefSeq" id="WP_261956077.1">
    <property type="nucleotide sequence ID" value="NZ_AP026073.1"/>
</dbReference>
<dbReference type="Proteomes" id="UP001059597">
    <property type="component" value="Chromosome"/>
</dbReference>
<name>A0ABM8A240_STRNI</name>
<evidence type="ECO:0000313" key="2">
    <source>
        <dbReference type="EMBL" id="BDM72706.1"/>
    </source>
</evidence>
<evidence type="ECO:0008006" key="4">
    <source>
        <dbReference type="Google" id="ProtNLM"/>
    </source>
</evidence>
<accession>A0ABM8A240</accession>
<protein>
    <recommendedName>
        <fullName evidence="4">Secreted protein</fullName>
    </recommendedName>
</protein>
<feature type="signal peptide" evidence="1">
    <location>
        <begin position="1"/>
        <end position="27"/>
    </location>
</feature>
<evidence type="ECO:0000313" key="3">
    <source>
        <dbReference type="Proteomes" id="UP001059597"/>
    </source>
</evidence>